<keyword evidence="1" id="KW-1133">Transmembrane helix</keyword>
<dbReference type="SMART" id="SM00089">
    <property type="entry name" value="PKD"/>
    <property type="match status" value="3"/>
</dbReference>
<keyword evidence="1" id="KW-0472">Membrane</keyword>
<keyword evidence="2" id="KW-0732">Signal</keyword>
<dbReference type="Proteomes" id="UP000887540">
    <property type="component" value="Unplaced"/>
</dbReference>
<evidence type="ECO:0000313" key="4">
    <source>
        <dbReference type="Proteomes" id="UP000887540"/>
    </source>
</evidence>
<dbReference type="InterPro" id="IPR022409">
    <property type="entry name" value="PKD/Chitinase_dom"/>
</dbReference>
<dbReference type="PANTHER" id="PTHR46182:SF2">
    <property type="entry name" value="FI19480P1"/>
    <property type="match status" value="1"/>
</dbReference>
<feature type="domain" description="PKD/Chitinase" evidence="3">
    <location>
        <begin position="147"/>
        <end position="236"/>
    </location>
</feature>
<evidence type="ECO:0000313" key="5">
    <source>
        <dbReference type="WBParaSite" id="ACRNAN_scaffold4271.g30673.t1"/>
    </source>
</evidence>
<evidence type="ECO:0000259" key="3">
    <source>
        <dbReference type="SMART" id="SM00089"/>
    </source>
</evidence>
<protein>
    <submittedName>
        <fullName evidence="5">PKD/Chitinase domain-containing protein</fullName>
    </submittedName>
</protein>
<keyword evidence="1" id="KW-0812">Transmembrane</keyword>
<dbReference type="InterPro" id="IPR035986">
    <property type="entry name" value="PKD_dom_sf"/>
</dbReference>
<feature type="transmembrane region" description="Helical" evidence="1">
    <location>
        <begin position="697"/>
        <end position="719"/>
    </location>
</feature>
<organism evidence="4 5">
    <name type="scientific">Acrobeloides nanus</name>
    <dbReference type="NCBI Taxonomy" id="290746"/>
    <lineage>
        <taxon>Eukaryota</taxon>
        <taxon>Metazoa</taxon>
        <taxon>Ecdysozoa</taxon>
        <taxon>Nematoda</taxon>
        <taxon>Chromadorea</taxon>
        <taxon>Rhabditida</taxon>
        <taxon>Tylenchina</taxon>
        <taxon>Cephalobomorpha</taxon>
        <taxon>Cephaloboidea</taxon>
        <taxon>Cephalobidae</taxon>
        <taxon>Acrobeloides</taxon>
    </lineage>
</organism>
<dbReference type="WBParaSite" id="ACRNAN_scaffold4271.g30673.t1">
    <property type="protein sequence ID" value="ACRNAN_scaffold4271.g30673.t1"/>
    <property type="gene ID" value="ACRNAN_scaffold4271.g30673"/>
</dbReference>
<reference evidence="5" key="1">
    <citation type="submission" date="2022-11" db="UniProtKB">
        <authorList>
            <consortium name="WormBaseParasite"/>
        </authorList>
    </citation>
    <scope>IDENTIFICATION</scope>
</reference>
<dbReference type="Pfam" id="PF22352">
    <property type="entry name" value="K319L-like_PKD"/>
    <property type="match status" value="4"/>
</dbReference>
<dbReference type="AlphaFoldDB" id="A0A914DX77"/>
<feature type="chain" id="PRO_5037317930" evidence="2">
    <location>
        <begin position="23"/>
        <end position="811"/>
    </location>
</feature>
<dbReference type="Gene3D" id="2.60.40.10">
    <property type="entry name" value="Immunoglobulins"/>
    <property type="match status" value="4"/>
</dbReference>
<evidence type="ECO:0000256" key="2">
    <source>
        <dbReference type="SAM" id="SignalP"/>
    </source>
</evidence>
<dbReference type="PANTHER" id="PTHR46182">
    <property type="entry name" value="FI19480P1"/>
    <property type="match status" value="1"/>
</dbReference>
<dbReference type="GO" id="GO:0001764">
    <property type="term" value="P:neuron migration"/>
    <property type="evidence" value="ECO:0007669"/>
    <property type="project" value="TreeGrafter"/>
</dbReference>
<accession>A0A914DX77</accession>
<name>A0A914DX77_9BILA</name>
<dbReference type="GO" id="GO:0031410">
    <property type="term" value="C:cytoplasmic vesicle"/>
    <property type="evidence" value="ECO:0007669"/>
    <property type="project" value="TreeGrafter"/>
</dbReference>
<proteinExistence type="predicted"/>
<dbReference type="InterPro" id="IPR013783">
    <property type="entry name" value="Ig-like_fold"/>
</dbReference>
<dbReference type="InterPro" id="IPR029865">
    <property type="entry name" value="KIAA0319-like"/>
</dbReference>
<evidence type="ECO:0000256" key="1">
    <source>
        <dbReference type="SAM" id="Phobius"/>
    </source>
</evidence>
<feature type="domain" description="PKD/Chitinase" evidence="3">
    <location>
        <begin position="253"/>
        <end position="342"/>
    </location>
</feature>
<feature type="domain" description="PKD/Chitinase" evidence="3">
    <location>
        <begin position="348"/>
        <end position="435"/>
    </location>
</feature>
<dbReference type="SUPFAM" id="SSF49299">
    <property type="entry name" value="PKD domain"/>
    <property type="match status" value="2"/>
</dbReference>
<feature type="signal peptide" evidence="2">
    <location>
        <begin position="1"/>
        <end position="22"/>
    </location>
</feature>
<dbReference type="CDD" id="cd00146">
    <property type="entry name" value="PKD"/>
    <property type="match status" value="1"/>
</dbReference>
<dbReference type="GO" id="GO:0016020">
    <property type="term" value="C:membrane"/>
    <property type="evidence" value="ECO:0007669"/>
    <property type="project" value="TreeGrafter"/>
</dbReference>
<sequence length="811" mass="91136">MISSRLFCLVLILFSRISLVLSTSDDVATVPLNETETNSSNLHEAPLEILFYIEGPEQVQLPIENVKLKVVFNNSAQGNGNWTYYWETVEGIGLSYAEAFDKEEIVLSTLKNGTQHFRVTISDGKNQYHKDHILNVLSEKHANIPPKANIKPNGPITEYEHNNVVLDGEGSLDTDGKIASYEWKLKKGPTLQLPSMNTPILTLTSLTVGNYTFSLTVTDDNGAKDETEIDIVILEERDDPPKAKISRCGDSSTGSITVRLPLEVLYLCANSSTDDKGIESYSWTRKDNTQNPLDYTGSSSSILTLTNMKANELLGPYIFHLEVTDTKKQQDSTQINIFVNKAENQRPEANAGGNRTIYLPEVSTILEGIAKDDGTIVSYLWSQIDGPSTATIINGDNVKATVADLKEGLYQFRFNVTDDGGLQASDDLFLTVARSKNLPPVAHAENITVVLPTNIAILNASKSSDDAGVVGYQWIPYENVPACIMPLDRSDDKPVLLLGGLVPGKFLFNLTVWDQAQETNWTIVELTVESGQEQKNSVEIYMKQNLVDITYHLRRKLEARLGAALSSQIAEVTNVFVHFNEFGQQAESGLLRVVFHAEYDPESAVEMRDTLKRQSTPKKALKVVDALKAAEILQHEESMIREFSIIKIHSLYCYLDCSGHGVCNNFTKECECEDYWMSNLFSAFKRGSKQDCEWSTLYFSFFVIMVFTFMVSIGLHCFFKKKGYNPRRSRFSLFCCLRAAKETINKRKKFRKKKRYEPLKSDDIKKDDILINIPSSSELLSDTEECLFDARKNRPPLKLRERSFTNDSLDS</sequence>
<keyword evidence="4" id="KW-1185">Reference proteome</keyword>